<protein>
    <submittedName>
        <fullName evidence="1">Uncharacterized protein</fullName>
    </submittedName>
</protein>
<name>A0A2C8CUW0_YERPE</name>
<dbReference type="AlphaFoldDB" id="A0A2C8CUW0"/>
<accession>A0A2C8CUW0</accession>
<reference evidence="1" key="1">
    <citation type="submission" date="2017-04" db="EMBL/GenBank/DDBJ databases">
        <authorList>
            <person name="Afonso C.L."/>
            <person name="Miller P.J."/>
            <person name="Scott M.A."/>
            <person name="Spackman E."/>
            <person name="Goraichik I."/>
            <person name="Dimitrov K.M."/>
            <person name="Suarez D.L."/>
            <person name="Swayne D.E."/>
        </authorList>
    </citation>
    <scope>NUCLEOTIDE SEQUENCE</scope>
    <source>
        <strain evidence="1">P21801</strain>
    </source>
</reference>
<proteinExistence type="predicted"/>
<gene>
    <name evidence="1" type="ORF">P2180_199</name>
</gene>
<geneLocation type="plasmid" evidence="1">
    <name>I</name>
</geneLocation>
<keyword evidence="1" id="KW-0614">Plasmid</keyword>
<sequence length="58" mass="6553">MKMEKLTLRKVRKTDVVLIRRNGPETGQKNPYIVGATGGEPGWLALKYRTSYCSLLTL</sequence>
<dbReference type="EMBL" id="LT844544">
    <property type="protein sequence ID" value="SMN10506.1"/>
    <property type="molecule type" value="Genomic_DNA"/>
</dbReference>
<organism evidence="1">
    <name type="scientific">Yersinia pestis</name>
    <dbReference type="NCBI Taxonomy" id="632"/>
    <lineage>
        <taxon>Bacteria</taxon>
        <taxon>Pseudomonadati</taxon>
        <taxon>Pseudomonadota</taxon>
        <taxon>Gammaproteobacteria</taxon>
        <taxon>Enterobacterales</taxon>
        <taxon>Yersiniaceae</taxon>
        <taxon>Yersinia</taxon>
    </lineage>
</organism>
<evidence type="ECO:0000313" key="1">
    <source>
        <dbReference type="EMBL" id="SMN10506.1"/>
    </source>
</evidence>